<feature type="non-terminal residue" evidence="2">
    <location>
        <position position="150"/>
    </location>
</feature>
<proteinExistence type="predicted"/>
<accession>A0A9N9EH96</accession>
<dbReference type="EMBL" id="CAJVPJ010007959">
    <property type="protein sequence ID" value="CAG8678497.1"/>
    <property type="molecule type" value="Genomic_DNA"/>
</dbReference>
<name>A0A9N9EH96_9GLOM</name>
<reference evidence="2" key="1">
    <citation type="submission" date="2021-06" db="EMBL/GenBank/DDBJ databases">
        <authorList>
            <person name="Kallberg Y."/>
            <person name="Tangrot J."/>
            <person name="Rosling A."/>
        </authorList>
    </citation>
    <scope>NUCLEOTIDE SEQUENCE</scope>
    <source>
        <strain evidence="2">IA702</strain>
    </source>
</reference>
<evidence type="ECO:0000313" key="3">
    <source>
        <dbReference type="Proteomes" id="UP000789572"/>
    </source>
</evidence>
<dbReference type="AlphaFoldDB" id="A0A9N9EH96"/>
<evidence type="ECO:0000256" key="1">
    <source>
        <dbReference type="SAM" id="MobiDB-lite"/>
    </source>
</evidence>
<gene>
    <name evidence="2" type="ORF">POCULU_LOCUS11360</name>
</gene>
<feature type="non-terminal residue" evidence="2">
    <location>
        <position position="1"/>
    </location>
</feature>
<feature type="region of interest" description="Disordered" evidence="1">
    <location>
        <begin position="90"/>
        <end position="150"/>
    </location>
</feature>
<dbReference type="OrthoDB" id="2439723at2759"/>
<comment type="caution">
    <text evidence="2">The sequence shown here is derived from an EMBL/GenBank/DDBJ whole genome shotgun (WGS) entry which is preliminary data.</text>
</comment>
<protein>
    <submittedName>
        <fullName evidence="2">6955_t:CDS:1</fullName>
    </submittedName>
</protein>
<evidence type="ECO:0000313" key="2">
    <source>
        <dbReference type="EMBL" id="CAG8678497.1"/>
    </source>
</evidence>
<keyword evidence="3" id="KW-1185">Reference proteome</keyword>
<dbReference type="Proteomes" id="UP000789572">
    <property type="component" value="Unassembled WGS sequence"/>
</dbReference>
<sequence length="150" mass="16569">AENAKLKQIIEENAKREAENINLKMELEKNKKNITYLSAENSELKIKVAKLSCDFEEIKSKGIITDFPEQLSNSEKKIVSVSTEIENSSITPEQIDLHTGNVSASDISDDASNSDDIPTKEISPLNESQPDKKEAITPDPITGIEHSSTQ</sequence>
<organism evidence="2 3">
    <name type="scientific">Paraglomus occultum</name>
    <dbReference type="NCBI Taxonomy" id="144539"/>
    <lineage>
        <taxon>Eukaryota</taxon>
        <taxon>Fungi</taxon>
        <taxon>Fungi incertae sedis</taxon>
        <taxon>Mucoromycota</taxon>
        <taxon>Glomeromycotina</taxon>
        <taxon>Glomeromycetes</taxon>
        <taxon>Paraglomerales</taxon>
        <taxon>Paraglomeraceae</taxon>
        <taxon>Paraglomus</taxon>
    </lineage>
</organism>